<evidence type="ECO:0000313" key="1">
    <source>
        <dbReference type="EMBL" id="JAD24058.1"/>
    </source>
</evidence>
<reference evidence="1" key="2">
    <citation type="journal article" date="2015" name="Data Brief">
        <title>Shoot transcriptome of the giant reed, Arundo donax.</title>
        <authorList>
            <person name="Barrero R.A."/>
            <person name="Guerrero F.D."/>
            <person name="Moolhuijzen P."/>
            <person name="Goolsby J.A."/>
            <person name="Tidwell J."/>
            <person name="Bellgard S.E."/>
            <person name="Bellgard M.I."/>
        </authorList>
    </citation>
    <scope>NUCLEOTIDE SEQUENCE</scope>
    <source>
        <tissue evidence="1">Shoot tissue taken approximately 20 cm above the soil surface</tissue>
    </source>
</reference>
<dbReference type="AlphaFoldDB" id="A0A0A8YEJ1"/>
<proteinExistence type="predicted"/>
<dbReference type="EMBL" id="GBRH01273837">
    <property type="protein sequence ID" value="JAD24058.1"/>
    <property type="molecule type" value="Transcribed_RNA"/>
</dbReference>
<organism evidence="1">
    <name type="scientific">Arundo donax</name>
    <name type="common">Giant reed</name>
    <name type="synonym">Donax arundinaceus</name>
    <dbReference type="NCBI Taxonomy" id="35708"/>
    <lineage>
        <taxon>Eukaryota</taxon>
        <taxon>Viridiplantae</taxon>
        <taxon>Streptophyta</taxon>
        <taxon>Embryophyta</taxon>
        <taxon>Tracheophyta</taxon>
        <taxon>Spermatophyta</taxon>
        <taxon>Magnoliopsida</taxon>
        <taxon>Liliopsida</taxon>
        <taxon>Poales</taxon>
        <taxon>Poaceae</taxon>
        <taxon>PACMAD clade</taxon>
        <taxon>Arundinoideae</taxon>
        <taxon>Arundineae</taxon>
        <taxon>Arundo</taxon>
    </lineage>
</organism>
<accession>A0A0A8YEJ1</accession>
<reference evidence="1" key="1">
    <citation type="submission" date="2014-09" db="EMBL/GenBank/DDBJ databases">
        <authorList>
            <person name="Magalhaes I.L.F."/>
            <person name="Oliveira U."/>
            <person name="Santos F.R."/>
            <person name="Vidigal T.H.D.A."/>
            <person name="Brescovit A.D."/>
            <person name="Santos A.J."/>
        </authorList>
    </citation>
    <scope>NUCLEOTIDE SEQUENCE</scope>
    <source>
        <tissue evidence="1">Shoot tissue taken approximately 20 cm above the soil surface</tissue>
    </source>
</reference>
<sequence>MIKLQLAIYLKKEVGTCWVRVDE</sequence>
<name>A0A0A8YEJ1_ARUDO</name>
<protein>
    <submittedName>
        <fullName evidence="1">Uncharacterized protein</fullName>
    </submittedName>
</protein>